<dbReference type="SUPFAM" id="SSF101082">
    <property type="entry name" value="Typo IV secretion system protein TraC"/>
    <property type="match status" value="1"/>
</dbReference>
<dbReference type="NCBIfam" id="NF010452">
    <property type="entry name" value="PRK13879.1"/>
    <property type="match status" value="1"/>
</dbReference>
<dbReference type="AlphaFoldDB" id="A0ABD4UN60"/>
<feature type="region of interest" description="Disordered" evidence="1">
    <location>
        <begin position="1"/>
        <end position="27"/>
    </location>
</feature>
<evidence type="ECO:0000256" key="1">
    <source>
        <dbReference type="SAM" id="MobiDB-lite"/>
    </source>
</evidence>
<sequence length="298" mass="32070">MSIVWRSDTVTSHQDDRASVSPRSSTDGFCGAAIRRTDCHLSEISVMRKILAAKTAALAVMFGVVMSARAQGIPVIDTTNIAQTTVSAIQNVAAVEKQIQQYETQLQQYQNMLQNTLAPAAWVWDQANQTINRLLAAQDVLTQFKSQAGSLDQYLSRYEDVSYYRSSPCFTSSGCTNAQRQALLDAQANGSSSIKATNDAVLKGVDQQQQTLTADAANLRSLQSQATSATGQMQAIQAANQLASAQANQLLQIRGLLVAQQAAEATRAQVSADREAQQMAASSQFLGGTSKPSSDKQW</sequence>
<dbReference type="InterPro" id="IPR014147">
    <property type="entry name" value="T4SS_TrbJ"/>
</dbReference>
<reference evidence="2 3" key="2">
    <citation type="journal article" date="2017" name="Front. Microbiol.">
        <title>Genomics Reveals a Unique Clone of Burkholderia cenocepacia Harboring an Actively Excising Novel Genomic Island.</title>
        <authorList>
            <person name="Patil P.P."/>
            <person name="Mali S."/>
            <person name="Midha S."/>
            <person name="Gautam V."/>
            <person name="Dash L."/>
            <person name="Kumar S."/>
            <person name="Shastri J."/>
            <person name="Singhal L."/>
            <person name="Patil P.B."/>
        </authorList>
    </citation>
    <scope>NUCLEOTIDE SEQUENCE [LARGE SCALE GENOMIC DNA]</scope>
    <source>
        <strain evidence="2 3">BC-19</strain>
    </source>
</reference>
<feature type="compositionally biased region" description="Polar residues" evidence="1">
    <location>
        <begin position="279"/>
        <end position="292"/>
    </location>
</feature>
<evidence type="ECO:0000313" key="3">
    <source>
        <dbReference type="Proteomes" id="UP000191686"/>
    </source>
</evidence>
<dbReference type="Proteomes" id="UP000191686">
    <property type="component" value="Unassembled WGS sequence"/>
</dbReference>
<dbReference type="EMBL" id="JYMX02000034">
    <property type="protein sequence ID" value="MCW3715806.1"/>
    <property type="molecule type" value="Genomic_DNA"/>
</dbReference>
<comment type="caution">
    <text evidence="2">The sequence shown here is derived from an EMBL/GenBank/DDBJ whole genome shotgun (WGS) entry which is preliminary data.</text>
</comment>
<reference evidence="2 3" key="1">
    <citation type="journal article" date="2017" name="Front. Microbiol.">
        <title>Genomics reveals a unique clone of Burkholderia cenocepacia harbouring an actively excising novel genomic island.</title>
        <authorList>
            <person name="Patil P."/>
            <person name="Mali S."/>
            <person name="Midha S."/>
            <person name="Gautam V."/>
            <person name="Dash L."/>
            <person name="Kumar S."/>
            <person name="Shastri J."/>
            <person name="Singhal L."/>
            <person name="Patil P.B."/>
        </authorList>
    </citation>
    <scope>NUCLEOTIDE SEQUENCE [LARGE SCALE GENOMIC DNA]</scope>
    <source>
        <strain evidence="2 3">BC-19</strain>
    </source>
</reference>
<gene>
    <name evidence="2" type="primary">trbJ</name>
    <name evidence="2" type="ORF">UE95_031415</name>
</gene>
<feature type="region of interest" description="Disordered" evidence="1">
    <location>
        <begin position="273"/>
        <end position="298"/>
    </location>
</feature>
<organism evidence="2 3">
    <name type="scientific">Burkholderia cenocepacia</name>
    <dbReference type="NCBI Taxonomy" id="95486"/>
    <lineage>
        <taxon>Bacteria</taxon>
        <taxon>Pseudomonadati</taxon>
        <taxon>Pseudomonadota</taxon>
        <taxon>Betaproteobacteria</taxon>
        <taxon>Burkholderiales</taxon>
        <taxon>Burkholderiaceae</taxon>
        <taxon>Burkholderia</taxon>
        <taxon>Burkholderia cepacia complex</taxon>
    </lineage>
</organism>
<name>A0ABD4UN60_9BURK</name>
<dbReference type="NCBIfam" id="TIGR02780">
    <property type="entry name" value="TrbJ_Ti"/>
    <property type="match status" value="1"/>
</dbReference>
<protein>
    <submittedName>
        <fullName evidence="2">P-type conjugative transfer protein TrbJ</fullName>
    </submittedName>
</protein>
<proteinExistence type="predicted"/>
<evidence type="ECO:0000313" key="2">
    <source>
        <dbReference type="EMBL" id="MCW3715806.1"/>
    </source>
</evidence>
<accession>A0ABD4UN60</accession>